<evidence type="ECO:0000313" key="3">
    <source>
        <dbReference type="Proteomes" id="UP000800038"/>
    </source>
</evidence>
<keyword evidence="1" id="KW-0732">Signal</keyword>
<name>A0A6A5T3E5_9PLEO</name>
<dbReference type="EMBL" id="ML976024">
    <property type="protein sequence ID" value="KAF1943597.1"/>
    <property type="molecule type" value="Genomic_DNA"/>
</dbReference>
<keyword evidence="3" id="KW-1185">Reference proteome</keyword>
<dbReference type="OrthoDB" id="5985073at2759"/>
<evidence type="ECO:0000256" key="1">
    <source>
        <dbReference type="SAM" id="SignalP"/>
    </source>
</evidence>
<protein>
    <recommendedName>
        <fullName evidence="4">Cyanovirin-N domain-containing protein</fullName>
    </recommendedName>
</protein>
<proteinExistence type="predicted"/>
<gene>
    <name evidence="2" type="ORF">EJ02DRAFT_342914</name>
</gene>
<organism evidence="2 3">
    <name type="scientific">Clathrospora elynae</name>
    <dbReference type="NCBI Taxonomy" id="706981"/>
    <lineage>
        <taxon>Eukaryota</taxon>
        <taxon>Fungi</taxon>
        <taxon>Dikarya</taxon>
        <taxon>Ascomycota</taxon>
        <taxon>Pezizomycotina</taxon>
        <taxon>Dothideomycetes</taxon>
        <taxon>Pleosporomycetidae</taxon>
        <taxon>Pleosporales</taxon>
        <taxon>Diademaceae</taxon>
        <taxon>Clathrospora</taxon>
    </lineage>
</organism>
<dbReference type="Proteomes" id="UP000800038">
    <property type="component" value="Unassembled WGS sequence"/>
</dbReference>
<feature type="signal peptide" evidence="1">
    <location>
        <begin position="1"/>
        <end position="18"/>
    </location>
</feature>
<feature type="non-terminal residue" evidence="2">
    <location>
        <position position="238"/>
    </location>
</feature>
<evidence type="ECO:0000313" key="2">
    <source>
        <dbReference type="EMBL" id="KAF1943597.1"/>
    </source>
</evidence>
<feature type="chain" id="PRO_5025548590" description="Cyanovirin-N domain-containing protein" evidence="1">
    <location>
        <begin position="19"/>
        <end position="238"/>
    </location>
</feature>
<reference evidence="2" key="1">
    <citation type="journal article" date="2020" name="Stud. Mycol.">
        <title>101 Dothideomycetes genomes: a test case for predicting lifestyles and emergence of pathogens.</title>
        <authorList>
            <person name="Haridas S."/>
            <person name="Albert R."/>
            <person name="Binder M."/>
            <person name="Bloem J."/>
            <person name="Labutti K."/>
            <person name="Salamov A."/>
            <person name="Andreopoulos B."/>
            <person name="Baker S."/>
            <person name="Barry K."/>
            <person name="Bills G."/>
            <person name="Bluhm B."/>
            <person name="Cannon C."/>
            <person name="Castanera R."/>
            <person name="Culley D."/>
            <person name="Daum C."/>
            <person name="Ezra D."/>
            <person name="Gonzalez J."/>
            <person name="Henrissat B."/>
            <person name="Kuo A."/>
            <person name="Liang C."/>
            <person name="Lipzen A."/>
            <person name="Lutzoni F."/>
            <person name="Magnuson J."/>
            <person name="Mondo S."/>
            <person name="Nolan M."/>
            <person name="Ohm R."/>
            <person name="Pangilinan J."/>
            <person name="Park H.-J."/>
            <person name="Ramirez L."/>
            <person name="Alfaro M."/>
            <person name="Sun H."/>
            <person name="Tritt A."/>
            <person name="Yoshinaga Y."/>
            <person name="Zwiers L.-H."/>
            <person name="Turgeon B."/>
            <person name="Goodwin S."/>
            <person name="Spatafora J."/>
            <person name="Crous P."/>
            <person name="Grigoriev I."/>
        </authorList>
    </citation>
    <scope>NUCLEOTIDE SEQUENCE</scope>
    <source>
        <strain evidence="2">CBS 161.51</strain>
    </source>
</reference>
<evidence type="ECO:0008006" key="4">
    <source>
        <dbReference type="Google" id="ProtNLM"/>
    </source>
</evidence>
<sequence length="238" mass="26885">MAFTRALTTMSIMAVVSGFNMYPLLPGPIMTEILGISSSCLSALNTTLPCDNDLMGWTQKVDQVYWQESDVVTLCTPRCINAAGLWKTNVESACASDWLRHGERYVPADTLSDRISEGLNMACMQDSAKQWCLIESYEWTGSDVIQIDCEAFPEDPWCLNRADFSANQSRMSTLYDDELLCSECFMKQLYARVTSEFLQDTDYGDYLVNEYQDVQNVCKKSMGELVTRIVPAYPHLTE</sequence>
<dbReference type="AlphaFoldDB" id="A0A6A5T3E5"/>
<accession>A0A6A5T3E5</accession>